<organism evidence="1 2">
    <name type="scientific">Aspergillus violaceofuscus (strain CBS 115571)</name>
    <dbReference type="NCBI Taxonomy" id="1450538"/>
    <lineage>
        <taxon>Eukaryota</taxon>
        <taxon>Fungi</taxon>
        <taxon>Dikarya</taxon>
        <taxon>Ascomycota</taxon>
        <taxon>Pezizomycotina</taxon>
        <taxon>Eurotiomycetes</taxon>
        <taxon>Eurotiomycetidae</taxon>
        <taxon>Eurotiales</taxon>
        <taxon>Aspergillaceae</taxon>
        <taxon>Aspergillus</taxon>
    </lineage>
</organism>
<name>A0A2V5HA93_ASPV1</name>
<evidence type="ECO:0000313" key="1">
    <source>
        <dbReference type="EMBL" id="PYI21308.1"/>
    </source>
</evidence>
<keyword evidence="2" id="KW-1185">Reference proteome</keyword>
<dbReference type="OMA" id="GWMTEAN"/>
<protein>
    <submittedName>
        <fullName evidence="1">Uncharacterized protein</fullName>
    </submittedName>
</protein>
<dbReference type="Proteomes" id="UP000249829">
    <property type="component" value="Unassembled WGS sequence"/>
</dbReference>
<reference evidence="1 2" key="1">
    <citation type="submission" date="2018-02" db="EMBL/GenBank/DDBJ databases">
        <title>The genomes of Aspergillus section Nigri reveals drivers in fungal speciation.</title>
        <authorList>
            <consortium name="DOE Joint Genome Institute"/>
            <person name="Vesth T.C."/>
            <person name="Nybo J."/>
            <person name="Theobald S."/>
            <person name="Brandl J."/>
            <person name="Frisvad J.C."/>
            <person name="Nielsen K.F."/>
            <person name="Lyhne E.K."/>
            <person name="Kogle M.E."/>
            <person name="Kuo A."/>
            <person name="Riley R."/>
            <person name="Clum A."/>
            <person name="Nolan M."/>
            <person name="Lipzen A."/>
            <person name="Salamov A."/>
            <person name="Henrissat B."/>
            <person name="Wiebenga A."/>
            <person name="De vries R.P."/>
            <person name="Grigoriev I.V."/>
            <person name="Mortensen U.H."/>
            <person name="Andersen M.R."/>
            <person name="Baker S.E."/>
        </authorList>
    </citation>
    <scope>NUCLEOTIDE SEQUENCE [LARGE SCALE GENOMIC DNA]</scope>
    <source>
        <strain evidence="1 2">CBS 115571</strain>
    </source>
</reference>
<sequence length="313" mass="35082">MATSPTQSPPTKTVEQAFHTGLPRCWTPTRYRLMTEAPPLSTPEDGHTYKVIRWIPAQVYLDQARERYTALTTRDRRLRDTELPTLELPQVATAEDVGWMTEANLIPGVDRLLVGSWPLGGKIVGGFTHGPWGEKLYVWTLRLAWGLSVDIAVLVIKPPNQVRGLDYLGVVGGERQWRGVKARQAEGGDDNGDDNTVLTHGLQANAIPHTQQARKYGAVHGIGHVALFDFQHLVLLDLDGHTRQEKNPDSDIPDLLTVTYFDEQDRDLKTGECFHMLLLGFVLSAMDCVPLLVRNRLPPKDSEMSDPRRVREV</sequence>
<dbReference type="AlphaFoldDB" id="A0A2V5HA93"/>
<proteinExistence type="predicted"/>
<evidence type="ECO:0000313" key="2">
    <source>
        <dbReference type="Proteomes" id="UP000249829"/>
    </source>
</evidence>
<gene>
    <name evidence="1" type="ORF">BO99DRAFT_441674</name>
</gene>
<accession>A0A2V5HA93</accession>
<dbReference type="EMBL" id="KZ825118">
    <property type="protein sequence ID" value="PYI21308.1"/>
    <property type="molecule type" value="Genomic_DNA"/>
</dbReference>
<dbReference type="STRING" id="1450538.A0A2V5HA93"/>